<feature type="domain" description="Cyclic nucleotide-binding" evidence="1">
    <location>
        <begin position="11"/>
        <end position="75"/>
    </location>
</feature>
<dbReference type="InterPro" id="IPR000595">
    <property type="entry name" value="cNMP-bd_dom"/>
</dbReference>
<accession>A0A0P7C465</accession>
<dbReference type="Gene3D" id="2.60.120.10">
    <property type="entry name" value="Jelly Rolls"/>
    <property type="match status" value="1"/>
</dbReference>
<gene>
    <name evidence="2" type="ORF">AFM12_12225</name>
</gene>
<dbReference type="OrthoDB" id="663011at2"/>
<evidence type="ECO:0000313" key="3">
    <source>
        <dbReference type="Proteomes" id="UP000050454"/>
    </source>
</evidence>
<proteinExistence type="predicted"/>
<dbReference type="Pfam" id="PF00027">
    <property type="entry name" value="cNMP_binding"/>
    <property type="match status" value="1"/>
</dbReference>
<protein>
    <recommendedName>
        <fullName evidence="1">Cyclic nucleotide-binding domain-containing protein</fullName>
    </recommendedName>
</protein>
<dbReference type="RefSeq" id="WP_055148599.1">
    <property type="nucleotide sequence ID" value="NZ_JXSZ01000009.1"/>
</dbReference>
<name>A0A0P7C465_9BACT</name>
<dbReference type="InterPro" id="IPR014710">
    <property type="entry name" value="RmlC-like_jellyroll"/>
</dbReference>
<dbReference type="EMBL" id="LGTQ01000009">
    <property type="protein sequence ID" value="KPM47979.1"/>
    <property type="molecule type" value="Genomic_DNA"/>
</dbReference>
<sequence>MKEEFRKFMSAYPFLNADEVDIIVEHTQLKTFKKGTILLREGDIAKECYAVIRGCVREYLLKDGLERTTAFFTEGHAVNSFSSYTNQIPSKHFLECAEDCLLTVGNQSLVDEMCDRIPRLNEFIRSEVEKDAGKLQERMAAFMTSSPEERFADLQENSPNLMNRVPQHQIASYLGVTPESLSRIKKRVHTKRK</sequence>
<dbReference type="PATRIC" id="fig|1605367.3.peg.3850"/>
<organism evidence="2 3">
    <name type="scientific">Jiulongibacter sediminis</name>
    <dbReference type="NCBI Taxonomy" id="1605367"/>
    <lineage>
        <taxon>Bacteria</taxon>
        <taxon>Pseudomonadati</taxon>
        <taxon>Bacteroidota</taxon>
        <taxon>Cytophagia</taxon>
        <taxon>Cytophagales</taxon>
        <taxon>Leadbetterellaceae</taxon>
        <taxon>Jiulongibacter</taxon>
    </lineage>
</organism>
<dbReference type="CDD" id="cd00038">
    <property type="entry name" value="CAP_ED"/>
    <property type="match status" value="1"/>
</dbReference>
<keyword evidence="3" id="KW-1185">Reference proteome</keyword>
<dbReference type="PROSITE" id="PS50042">
    <property type="entry name" value="CNMP_BINDING_3"/>
    <property type="match status" value="1"/>
</dbReference>
<evidence type="ECO:0000259" key="1">
    <source>
        <dbReference type="PROSITE" id="PS50042"/>
    </source>
</evidence>
<comment type="caution">
    <text evidence="2">The sequence shown here is derived from an EMBL/GenBank/DDBJ whole genome shotgun (WGS) entry which is preliminary data.</text>
</comment>
<dbReference type="SMART" id="SM00100">
    <property type="entry name" value="cNMP"/>
    <property type="match status" value="1"/>
</dbReference>
<dbReference type="STRING" id="1605367.AFM12_12225"/>
<dbReference type="AlphaFoldDB" id="A0A0P7C465"/>
<dbReference type="SUPFAM" id="SSF51206">
    <property type="entry name" value="cAMP-binding domain-like"/>
    <property type="match status" value="1"/>
</dbReference>
<reference evidence="2 3" key="1">
    <citation type="submission" date="2015-07" db="EMBL/GenBank/DDBJ databases">
        <title>The draft genome sequence of Leadbetterella sp. JN14-9.</title>
        <authorList>
            <person name="Liu Y."/>
            <person name="Du J."/>
            <person name="Shao Z."/>
        </authorList>
    </citation>
    <scope>NUCLEOTIDE SEQUENCE [LARGE SCALE GENOMIC DNA]</scope>
    <source>
        <strain evidence="2 3">JN14-9</strain>
    </source>
</reference>
<evidence type="ECO:0000313" key="2">
    <source>
        <dbReference type="EMBL" id="KPM47979.1"/>
    </source>
</evidence>
<dbReference type="Proteomes" id="UP000050454">
    <property type="component" value="Unassembled WGS sequence"/>
</dbReference>
<dbReference type="InterPro" id="IPR018490">
    <property type="entry name" value="cNMP-bd_dom_sf"/>
</dbReference>